<sequence>MTRLRGTLIAAAVPLFLLAACAQPGTTAGAPGSDAPESASASPQSGDDLVARVESFGGFVPPDRTVGALPALSVYADGRVITEGPVPAIYPGPALPNLQVLTLSAEQVQQIVKEAAAAGVKPGTDFGQPNVADAPTTRVTVKTDQGVQSVNVVALNEAQAKDPMLTAAQQTARSTLAAYVKKLQDLSSGDGYTASKPYEPTSLAVLARPWTKQSGGEPAQADAAWTGPALPGDYLNPAIKIGCVVVTGADLDKVMTAAKKANQMTPWTADGQKYLINFRPLLPDEKGCAEFKGNR</sequence>
<comment type="caution">
    <text evidence="3">The sequence shown here is derived from an EMBL/GenBank/DDBJ whole genome shotgun (WGS) entry which is preliminary data.</text>
</comment>
<dbReference type="PROSITE" id="PS51257">
    <property type="entry name" value="PROKAR_LIPOPROTEIN"/>
    <property type="match status" value="1"/>
</dbReference>
<evidence type="ECO:0000313" key="3">
    <source>
        <dbReference type="EMBL" id="MBL7259216.1"/>
    </source>
</evidence>
<proteinExistence type="predicted"/>
<evidence type="ECO:0000313" key="4">
    <source>
        <dbReference type="Proteomes" id="UP000598996"/>
    </source>
</evidence>
<keyword evidence="4" id="KW-1185">Reference proteome</keyword>
<gene>
    <name evidence="3" type="ORF">JKJ07_33370</name>
</gene>
<organism evidence="3 4">
    <name type="scientific">Paractinoplanes lichenicola</name>
    <dbReference type="NCBI Taxonomy" id="2802976"/>
    <lineage>
        <taxon>Bacteria</taxon>
        <taxon>Bacillati</taxon>
        <taxon>Actinomycetota</taxon>
        <taxon>Actinomycetes</taxon>
        <taxon>Micromonosporales</taxon>
        <taxon>Micromonosporaceae</taxon>
        <taxon>Paractinoplanes</taxon>
    </lineage>
</organism>
<evidence type="ECO:0000256" key="2">
    <source>
        <dbReference type="SAM" id="SignalP"/>
    </source>
</evidence>
<dbReference type="RefSeq" id="WP_202995885.1">
    <property type="nucleotide sequence ID" value="NZ_JAENHO010000010.1"/>
</dbReference>
<reference evidence="3 4" key="1">
    <citation type="submission" date="2021-01" db="EMBL/GenBank/DDBJ databases">
        <title>Actinoplanes sp. nov. LDG1-01 isolated from lichen.</title>
        <authorList>
            <person name="Saeng-In P."/>
            <person name="Phongsopitanun W."/>
            <person name="Kanchanasin P."/>
            <person name="Yuki M."/>
            <person name="Kudo T."/>
            <person name="Ohkuma M."/>
            <person name="Tanasupawat S."/>
        </authorList>
    </citation>
    <scope>NUCLEOTIDE SEQUENCE [LARGE SCALE GENOMIC DNA]</scope>
    <source>
        <strain evidence="3 4">LDG1-01</strain>
    </source>
</reference>
<feature type="chain" id="PRO_5045401940" description="Lipoprotein" evidence="2">
    <location>
        <begin position="23"/>
        <end position="295"/>
    </location>
</feature>
<protein>
    <recommendedName>
        <fullName evidence="5">Lipoprotein</fullName>
    </recommendedName>
</protein>
<feature type="region of interest" description="Disordered" evidence="1">
    <location>
        <begin position="27"/>
        <end position="46"/>
    </location>
</feature>
<name>A0ABS1VXK0_9ACTN</name>
<feature type="signal peptide" evidence="2">
    <location>
        <begin position="1"/>
        <end position="22"/>
    </location>
</feature>
<keyword evidence="2" id="KW-0732">Signal</keyword>
<accession>A0ABS1VXK0</accession>
<evidence type="ECO:0008006" key="5">
    <source>
        <dbReference type="Google" id="ProtNLM"/>
    </source>
</evidence>
<evidence type="ECO:0000256" key="1">
    <source>
        <dbReference type="SAM" id="MobiDB-lite"/>
    </source>
</evidence>
<dbReference type="EMBL" id="JAENHO010000010">
    <property type="protein sequence ID" value="MBL7259216.1"/>
    <property type="molecule type" value="Genomic_DNA"/>
</dbReference>
<dbReference type="Proteomes" id="UP000598996">
    <property type="component" value="Unassembled WGS sequence"/>
</dbReference>